<dbReference type="AlphaFoldDB" id="A0A8C3IVD2"/>
<evidence type="ECO:0000256" key="3">
    <source>
        <dbReference type="ARBA" id="ARBA00022692"/>
    </source>
</evidence>
<keyword evidence="2" id="KW-0813">Transport</keyword>
<reference evidence="8" key="2">
    <citation type="submission" date="2025-09" db="UniProtKB">
        <authorList>
            <consortium name="Ensembl"/>
        </authorList>
    </citation>
    <scope>IDENTIFICATION</scope>
</reference>
<reference evidence="8" key="1">
    <citation type="submission" date="2025-08" db="UniProtKB">
        <authorList>
            <consortium name="Ensembl"/>
        </authorList>
    </citation>
    <scope>IDENTIFICATION</scope>
</reference>
<protein>
    <submittedName>
        <fullName evidence="8">Uncharacterized protein</fullName>
    </submittedName>
</protein>
<dbReference type="Ensembl" id="ENSCPBT00000046493.1">
    <property type="protein sequence ID" value="ENSCPBP00000039666.1"/>
    <property type="gene ID" value="ENSCPBG00000027319.1"/>
</dbReference>
<dbReference type="InterPro" id="IPR000175">
    <property type="entry name" value="Na/ntran_symport"/>
</dbReference>
<feature type="binding site" evidence="6">
    <location>
        <position position="43"/>
    </location>
    <ligand>
        <name>Na(+)</name>
        <dbReference type="ChEBI" id="CHEBI:29101"/>
        <label>1</label>
    </ligand>
</feature>
<dbReference type="PROSITE" id="PS50267">
    <property type="entry name" value="NA_NEUROTRAN_SYMP_3"/>
    <property type="match status" value="1"/>
</dbReference>
<evidence type="ECO:0000256" key="2">
    <source>
        <dbReference type="ARBA" id="ARBA00022448"/>
    </source>
</evidence>
<keyword evidence="9" id="KW-1185">Reference proteome</keyword>
<feature type="region of interest" description="Disordered" evidence="7">
    <location>
        <begin position="1"/>
        <end position="21"/>
    </location>
</feature>
<evidence type="ECO:0000256" key="6">
    <source>
        <dbReference type="PIRSR" id="PIRSR600175-1"/>
    </source>
</evidence>
<evidence type="ECO:0000313" key="9">
    <source>
        <dbReference type="Proteomes" id="UP000694380"/>
    </source>
</evidence>
<evidence type="ECO:0000256" key="4">
    <source>
        <dbReference type="ARBA" id="ARBA00022989"/>
    </source>
</evidence>
<accession>A0A8C3IVD2</accession>
<dbReference type="Proteomes" id="UP000694380">
    <property type="component" value="Unplaced"/>
</dbReference>
<sequence length="99" mass="11012">MEKGWEGRTKAPNGAWKPVKNKLEMEPRGQWSNKMEFMLSVAGEIIGLGNVWRFPYLCYKNGGGKSIKFPHPTVPGTLPSQDPCIPPPPSYSQVLSDHS</sequence>
<comment type="subcellular location">
    <subcellularLocation>
        <location evidence="1">Membrane</location>
        <topology evidence="1">Multi-pass membrane protein</topology>
    </subcellularLocation>
</comment>
<evidence type="ECO:0000256" key="7">
    <source>
        <dbReference type="SAM" id="MobiDB-lite"/>
    </source>
</evidence>
<dbReference type="GO" id="GO:0005886">
    <property type="term" value="C:plasma membrane"/>
    <property type="evidence" value="ECO:0007669"/>
    <property type="project" value="TreeGrafter"/>
</dbReference>
<name>A0A8C3IVD2_CHRPI</name>
<evidence type="ECO:0000256" key="1">
    <source>
        <dbReference type="ARBA" id="ARBA00004141"/>
    </source>
</evidence>
<feature type="binding site" evidence="6">
    <location>
        <position position="50"/>
    </location>
    <ligand>
        <name>Na(+)</name>
        <dbReference type="ChEBI" id="CHEBI:29101"/>
        <label>1</label>
    </ligand>
</feature>
<feature type="region of interest" description="Disordered" evidence="7">
    <location>
        <begin position="73"/>
        <end position="99"/>
    </location>
</feature>
<proteinExistence type="predicted"/>
<dbReference type="PANTHER" id="PTHR11616:SF118">
    <property type="entry name" value="SODIUM- AND CHLORIDE-DEPENDENT BETAINE TRANSPORTER"/>
    <property type="match status" value="1"/>
</dbReference>
<dbReference type="GO" id="GO:0042995">
    <property type="term" value="C:cell projection"/>
    <property type="evidence" value="ECO:0007669"/>
    <property type="project" value="TreeGrafter"/>
</dbReference>
<dbReference type="InterPro" id="IPR037272">
    <property type="entry name" value="SNS_sf"/>
</dbReference>
<keyword evidence="5" id="KW-0472">Membrane</keyword>
<keyword evidence="6" id="KW-0915">Sodium</keyword>
<dbReference type="GO" id="GO:0005332">
    <property type="term" value="F:gamma-aminobutyric acid:sodium:chloride symporter activity"/>
    <property type="evidence" value="ECO:0007669"/>
    <property type="project" value="TreeGrafter"/>
</dbReference>
<evidence type="ECO:0000313" key="8">
    <source>
        <dbReference type="Ensembl" id="ENSCPBP00000039666.1"/>
    </source>
</evidence>
<keyword evidence="6" id="KW-0479">Metal-binding</keyword>
<dbReference type="Pfam" id="PF00209">
    <property type="entry name" value="SNF"/>
    <property type="match status" value="1"/>
</dbReference>
<keyword evidence="4" id="KW-1133">Transmembrane helix</keyword>
<dbReference type="OMA" id="KGWEGRT"/>
<evidence type="ECO:0000256" key="5">
    <source>
        <dbReference type="ARBA" id="ARBA00023136"/>
    </source>
</evidence>
<dbReference type="PANTHER" id="PTHR11616">
    <property type="entry name" value="SODIUM/CHLORIDE DEPENDENT TRANSPORTER"/>
    <property type="match status" value="1"/>
</dbReference>
<organism evidence="8 9">
    <name type="scientific">Chrysemys picta bellii</name>
    <name type="common">Western painted turtle</name>
    <name type="synonym">Emys bellii</name>
    <dbReference type="NCBI Taxonomy" id="8478"/>
    <lineage>
        <taxon>Eukaryota</taxon>
        <taxon>Metazoa</taxon>
        <taxon>Chordata</taxon>
        <taxon>Craniata</taxon>
        <taxon>Vertebrata</taxon>
        <taxon>Euteleostomi</taxon>
        <taxon>Archelosauria</taxon>
        <taxon>Testudinata</taxon>
        <taxon>Testudines</taxon>
        <taxon>Cryptodira</taxon>
        <taxon>Durocryptodira</taxon>
        <taxon>Testudinoidea</taxon>
        <taxon>Emydidae</taxon>
        <taxon>Chrysemys</taxon>
    </lineage>
</organism>
<dbReference type="GeneTree" id="ENSGT00940000161075"/>
<dbReference type="SUPFAM" id="SSF161070">
    <property type="entry name" value="SNF-like"/>
    <property type="match status" value="1"/>
</dbReference>
<dbReference type="GO" id="GO:0046872">
    <property type="term" value="F:metal ion binding"/>
    <property type="evidence" value="ECO:0007669"/>
    <property type="project" value="UniProtKB-KW"/>
</dbReference>
<keyword evidence="3" id="KW-0812">Transmembrane</keyword>